<evidence type="ECO:0000313" key="1">
    <source>
        <dbReference type="EMBL" id="VEH96214.1"/>
    </source>
</evidence>
<name>A0A3S4VBV6_9FLAO</name>
<dbReference type="OrthoDB" id="1329847at2"/>
<accession>A0A3S4VBV6</accession>
<reference evidence="1 2" key="1">
    <citation type="submission" date="2018-12" db="EMBL/GenBank/DDBJ databases">
        <authorList>
            <consortium name="Pathogen Informatics"/>
        </authorList>
    </citation>
    <scope>NUCLEOTIDE SEQUENCE [LARGE SCALE GENOMIC DNA]</scope>
    <source>
        <strain evidence="1 2">NCTC13489</strain>
    </source>
</reference>
<dbReference type="RefSeq" id="WP_126337074.1">
    <property type="nucleotide sequence ID" value="NZ_FOIX01000002.1"/>
</dbReference>
<evidence type="ECO:0000313" key="2">
    <source>
        <dbReference type="Proteomes" id="UP000270036"/>
    </source>
</evidence>
<sequence>MINETNNDEKYSFSVEQLCELIKEEYGVDLMVRSNPNKDELLYTVSRQYITNLGKNCYIVTFYSELPDEGEFYARKNVYVDGTSGKILAEEPIFITLKGGNKIPKSKTSFPQKK</sequence>
<dbReference type="EMBL" id="LR134441">
    <property type="protein sequence ID" value="VEH96214.1"/>
    <property type="molecule type" value="Genomic_DNA"/>
</dbReference>
<dbReference type="AlphaFoldDB" id="A0A3S4VBV6"/>
<organism evidence="1 2">
    <name type="scientific">Kaistella antarctica</name>
    <dbReference type="NCBI Taxonomy" id="266748"/>
    <lineage>
        <taxon>Bacteria</taxon>
        <taxon>Pseudomonadati</taxon>
        <taxon>Bacteroidota</taxon>
        <taxon>Flavobacteriia</taxon>
        <taxon>Flavobacteriales</taxon>
        <taxon>Weeksellaceae</taxon>
        <taxon>Chryseobacterium group</taxon>
        <taxon>Kaistella</taxon>
    </lineage>
</organism>
<protein>
    <submittedName>
        <fullName evidence="1">Uncharacterized protein</fullName>
    </submittedName>
</protein>
<dbReference type="KEGG" id="cant:NCTC13489_00373"/>
<gene>
    <name evidence="1" type="ORF">NCTC13489_00373</name>
</gene>
<proteinExistence type="predicted"/>
<dbReference type="Proteomes" id="UP000270036">
    <property type="component" value="Chromosome"/>
</dbReference>